<dbReference type="PANTHER" id="PTHR33048">
    <property type="entry name" value="PTH11-LIKE INTEGRAL MEMBRANE PROTEIN (AFU_ORTHOLOGUE AFUA_5G11245)"/>
    <property type="match status" value="1"/>
</dbReference>
<evidence type="ECO:0000256" key="6">
    <source>
        <dbReference type="SAM" id="Phobius"/>
    </source>
</evidence>
<sequence>MAWDGTSRHSGQFDPLNNRDLELTIEKDVYVSEIHYPITITAIKISILLFYLRLFGARKWFRYVIYITEAIVLSWCMATILPAVFQCKPIHIAWSIDAIEMMEHCNNLNAYLIATSVINVILDFWILALPLSIVWTLQMSRKSKASLSGSMVDPIIWSNVEISVGIICACLPVLRPLVQAVGRRLFGGSSTALWHSSQFSQTADEIYGFEQSPKVQSPILARRAAEYLVMPEKTLPTLPPAADFRSYSQRAGRRGLEDGLWESRHSEEVMTVKTVRVKEHGGEGDDIVY</sequence>
<feature type="domain" description="Rhodopsin" evidence="7">
    <location>
        <begin position="151"/>
        <end position="179"/>
    </location>
</feature>
<dbReference type="InterPro" id="IPR049326">
    <property type="entry name" value="Rhodopsin_dom_fungi"/>
</dbReference>
<evidence type="ECO:0000259" key="7">
    <source>
        <dbReference type="Pfam" id="PF20684"/>
    </source>
</evidence>
<keyword evidence="9" id="KW-1185">Reference proteome</keyword>
<evidence type="ECO:0000313" key="8">
    <source>
        <dbReference type="EMBL" id="KAF6227017.1"/>
    </source>
</evidence>
<evidence type="ECO:0000256" key="3">
    <source>
        <dbReference type="ARBA" id="ARBA00022989"/>
    </source>
</evidence>
<proteinExistence type="inferred from homology"/>
<reference evidence="8 9" key="1">
    <citation type="journal article" date="2020" name="Genomics">
        <title>Complete, high-quality genomes from long-read metagenomic sequencing of two wolf lichen thalli reveals enigmatic genome architecture.</title>
        <authorList>
            <person name="McKenzie S.K."/>
            <person name="Walston R.F."/>
            <person name="Allen J.L."/>
        </authorList>
    </citation>
    <scope>NUCLEOTIDE SEQUENCE [LARGE SCALE GENOMIC DNA]</scope>
    <source>
        <strain evidence="8">WasteWater1</strain>
    </source>
</reference>
<evidence type="ECO:0000256" key="5">
    <source>
        <dbReference type="ARBA" id="ARBA00038359"/>
    </source>
</evidence>
<evidence type="ECO:0000313" key="9">
    <source>
        <dbReference type="Proteomes" id="UP000593566"/>
    </source>
</evidence>
<name>A0A8H6FFW0_9LECA</name>
<keyword evidence="4 6" id="KW-0472">Membrane</keyword>
<feature type="transmembrane region" description="Helical" evidence="6">
    <location>
        <begin position="34"/>
        <end position="52"/>
    </location>
</feature>
<evidence type="ECO:0000256" key="2">
    <source>
        <dbReference type="ARBA" id="ARBA00022692"/>
    </source>
</evidence>
<feature type="domain" description="Rhodopsin" evidence="7">
    <location>
        <begin position="16"/>
        <end position="149"/>
    </location>
</feature>
<dbReference type="PANTHER" id="PTHR33048:SF47">
    <property type="entry name" value="INTEGRAL MEMBRANE PROTEIN-RELATED"/>
    <property type="match status" value="1"/>
</dbReference>
<dbReference type="GO" id="GO:0016020">
    <property type="term" value="C:membrane"/>
    <property type="evidence" value="ECO:0007669"/>
    <property type="project" value="UniProtKB-SubCell"/>
</dbReference>
<dbReference type="Pfam" id="PF20684">
    <property type="entry name" value="Fung_rhodopsin"/>
    <property type="match status" value="2"/>
</dbReference>
<feature type="transmembrane region" description="Helical" evidence="6">
    <location>
        <begin position="110"/>
        <end position="137"/>
    </location>
</feature>
<dbReference type="RefSeq" id="XP_037155325.1">
    <property type="nucleotide sequence ID" value="XM_037299324.1"/>
</dbReference>
<comment type="caution">
    <text evidence="8">The sequence shown here is derived from an EMBL/GenBank/DDBJ whole genome shotgun (WGS) entry which is preliminary data.</text>
</comment>
<dbReference type="EMBL" id="JACCJB010000005">
    <property type="protein sequence ID" value="KAF6227017.1"/>
    <property type="molecule type" value="Genomic_DNA"/>
</dbReference>
<dbReference type="InterPro" id="IPR052337">
    <property type="entry name" value="SAT4-like"/>
</dbReference>
<evidence type="ECO:0000256" key="1">
    <source>
        <dbReference type="ARBA" id="ARBA00004141"/>
    </source>
</evidence>
<keyword evidence="3 6" id="KW-1133">Transmembrane helix</keyword>
<accession>A0A8H6FFW0</accession>
<comment type="similarity">
    <text evidence="5">Belongs to the SAT4 family.</text>
</comment>
<comment type="subcellular location">
    <subcellularLocation>
        <location evidence="1">Membrane</location>
        <topology evidence="1">Multi-pass membrane protein</topology>
    </subcellularLocation>
</comment>
<protein>
    <recommendedName>
        <fullName evidence="7">Rhodopsin domain-containing protein</fullName>
    </recommendedName>
</protein>
<dbReference type="Proteomes" id="UP000593566">
    <property type="component" value="Unassembled WGS sequence"/>
</dbReference>
<organism evidence="8 9">
    <name type="scientific">Letharia lupina</name>
    <dbReference type="NCBI Taxonomy" id="560253"/>
    <lineage>
        <taxon>Eukaryota</taxon>
        <taxon>Fungi</taxon>
        <taxon>Dikarya</taxon>
        <taxon>Ascomycota</taxon>
        <taxon>Pezizomycotina</taxon>
        <taxon>Lecanoromycetes</taxon>
        <taxon>OSLEUM clade</taxon>
        <taxon>Lecanoromycetidae</taxon>
        <taxon>Lecanorales</taxon>
        <taxon>Lecanorineae</taxon>
        <taxon>Parmeliaceae</taxon>
        <taxon>Letharia</taxon>
    </lineage>
</organism>
<gene>
    <name evidence="8" type="ORF">HO133_008458</name>
</gene>
<dbReference type="GeneID" id="59336854"/>
<evidence type="ECO:0000256" key="4">
    <source>
        <dbReference type="ARBA" id="ARBA00023136"/>
    </source>
</evidence>
<keyword evidence="2 6" id="KW-0812">Transmembrane</keyword>
<feature type="transmembrane region" description="Helical" evidence="6">
    <location>
        <begin position="64"/>
        <end position="85"/>
    </location>
</feature>
<dbReference type="AlphaFoldDB" id="A0A8H6FFW0"/>